<name>A0ABR4PT90_9HELO</name>
<sequence>MASTNGVLSPPVNPDNTTSLNLAAKRKRDDSAEIPHHVANGTSDSNIATSTDHAAASQSLIRDLLDVLKGHDTNPSILERSLPEHNLPGETQVKRQKSEDSSILGRYASNHYTNIDQVLKDIDTAVMGLIESLQLANVRTPYPTQSPAQTELFSKISAFKKWAHDLVRREKALTEKSSNTGINGVINNGSYLSNGSLGAHAVTQINATAKENGLVLTVYGNASGAKQLFSSLQKTSTVDGKEVLPVLREAGLPNGIATTQIVPIQPSGLTDDKRRSQTLGELFPSPPTILHPQPPKPSKIASTRSGTVGWYQPSTTREVRFKDIIYFDQNISTGQWLDYSHAAPPHTKRKRDRAMSTMGLARPLTSDLEPEESEASKLDALFRSAYSGFAPTKDDSAAIVPEEVVNRIWWQRVGGKTFERLIGTVSESKDATTAEATSASLSLNDEEYMQLKKAVDNWDEEMVDPSLEKLEPGFEKSAEDKEVDEVLQGINELLETLNSFQRIRHLQIQPGGRPGLIPGIEMPTGTPTKPSDSEISTYETIRNYLTMMIASLPPYAVAKLDSDRLGELNVSTKIEVKVNDYKGVMEEDEATARAKAAAMNSGLNSAGVRPPSALSHRSSSAALYGNQYASGSRPAAPSAMPYNGATQTPVRQTSGSWPRPPNTAPVPYQAPRPASGASYRPGSYTQTPSYPHQTPRPVQNSYAQYTPSAYNGGGARKLSTPTHNYVPVPVQNYGNGGQGVPQTAPSARYGAIPGAYQPAQPIQNGMDYRYGNGMANRQPSPQKPFSPQPSLAQPPSRSFGTPTPSMAPSRPYLPGATPIMNGMSTQQQQYQRASASPYASSVMTNEQQASLMERQRAQLIQQQESQGPARVSEQARIAGQVNGQPSNGQGGSSGSAPVTVAAGL</sequence>
<feature type="compositionally biased region" description="Polar residues" evidence="1">
    <location>
        <begin position="683"/>
        <end position="700"/>
    </location>
</feature>
<accession>A0ABR4PT90</accession>
<dbReference type="EMBL" id="JBFCZG010000002">
    <property type="protein sequence ID" value="KAL3426440.1"/>
    <property type="molecule type" value="Genomic_DNA"/>
</dbReference>
<dbReference type="InterPro" id="IPR056687">
    <property type="entry name" value="DUF7785"/>
</dbReference>
<keyword evidence="5" id="KW-1185">Reference proteome</keyword>
<dbReference type="Proteomes" id="UP001629113">
    <property type="component" value="Unassembled WGS sequence"/>
</dbReference>
<feature type="domain" description="DUF7877" evidence="3">
    <location>
        <begin position="57"/>
        <end position="166"/>
    </location>
</feature>
<dbReference type="Pfam" id="PF25009">
    <property type="entry name" value="DUF7785"/>
    <property type="match status" value="1"/>
</dbReference>
<comment type="caution">
    <text evidence="4">The sequence shown here is derived from an EMBL/GenBank/DDBJ whole genome shotgun (WGS) entry which is preliminary data.</text>
</comment>
<dbReference type="InterPro" id="IPR057199">
    <property type="entry name" value="DUF7877"/>
</dbReference>
<organism evidence="4 5">
    <name type="scientific">Phlyctema vagabunda</name>
    <dbReference type="NCBI Taxonomy" id="108571"/>
    <lineage>
        <taxon>Eukaryota</taxon>
        <taxon>Fungi</taxon>
        <taxon>Dikarya</taxon>
        <taxon>Ascomycota</taxon>
        <taxon>Pezizomycotina</taxon>
        <taxon>Leotiomycetes</taxon>
        <taxon>Helotiales</taxon>
        <taxon>Dermateaceae</taxon>
        <taxon>Phlyctema</taxon>
    </lineage>
</organism>
<feature type="compositionally biased region" description="Pro residues" evidence="1">
    <location>
        <begin position="284"/>
        <end position="297"/>
    </location>
</feature>
<gene>
    <name evidence="4" type="ORF">PVAG01_03231</name>
</gene>
<feature type="compositionally biased region" description="Polar residues" evidence="1">
    <location>
        <begin position="822"/>
        <end position="850"/>
    </location>
</feature>
<proteinExistence type="predicted"/>
<dbReference type="Pfam" id="PF25289">
    <property type="entry name" value="DUF7877"/>
    <property type="match status" value="1"/>
</dbReference>
<reference evidence="4 5" key="1">
    <citation type="submission" date="2024-06" db="EMBL/GenBank/DDBJ databases">
        <title>Complete genome of Phlyctema vagabunda strain 19-DSS-EL-015.</title>
        <authorList>
            <person name="Fiorenzani C."/>
        </authorList>
    </citation>
    <scope>NUCLEOTIDE SEQUENCE [LARGE SCALE GENOMIC DNA]</scope>
    <source>
        <strain evidence="4 5">19-DSS-EL-015</strain>
    </source>
</reference>
<evidence type="ECO:0000259" key="3">
    <source>
        <dbReference type="Pfam" id="PF25289"/>
    </source>
</evidence>
<feature type="region of interest" description="Disordered" evidence="1">
    <location>
        <begin position="75"/>
        <end position="101"/>
    </location>
</feature>
<evidence type="ECO:0000313" key="5">
    <source>
        <dbReference type="Proteomes" id="UP001629113"/>
    </source>
</evidence>
<feature type="compositionally biased region" description="Pro residues" evidence="1">
    <location>
        <begin position="658"/>
        <end position="670"/>
    </location>
</feature>
<protein>
    <submittedName>
        <fullName evidence="4">Uncharacterized protein</fullName>
    </submittedName>
</protein>
<feature type="region of interest" description="Disordered" evidence="1">
    <location>
        <begin position="628"/>
        <end position="700"/>
    </location>
</feature>
<evidence type="ECO:0000313" key="4">
    <source>
        <dbReference type="EMBL" id="KAL3426440.1"/>
    </source>
</evidence>
<feature type="compositionally biased region" description="Polar residues" evidence="1">
    <location>
        <begin position="791"/>
        <end position="806"/>
    </location>
</feature>
<feature type="region of interest" description="Disordered" evidence="1">
    <location>
        <begin position="283"/>
        <end position="307"/>
    </location>
</feature>
<feature type="compositionally biased region" description="Polar residues" evidence="1">
    <location>
        <begin position="644"/>
        <end position="656"/>
    </location>
</feature>
<feature type="region of interest" description="Disordered" evidence="1">
    <location>
        <begin position="762"/>
        <end position="904"/>
    </location>
</feature>
<evidence type="ECO:0000256" key="1">
    <source>
        <dbReference type="SAM" id="MobiDB-lite"/>
    </source>
</evidence>
<feature type="domain" description="DUF7785" evidence="2">
    <location>
        <begin position="480"/>
        <end position="576"/>
    </location>
</feature>
<evidence type="ECO:0000259" key="2">
    <source>
        <dbReference type="Pfam" id="PF25009"/>
    </source>
</evidence>